<accession>A0A975SWI5</accession>
<dbReference type="RefSeq" id="WP_216937615.1">
    <property type="nucleotide sequence ID" value="NZ_CP077062.1"/>
</dbReference>
<dbReference type="InterPro" id="IPR000086">
    <property type="entry name" value="NUDIX_hydrolase_dom"/>
</dbReference>
<reference evidence="3" key="1">
    <citation type="submission" date="2021-06" db="EMBL/GenBank/DDBJ databases">
        <title>Complete genome sequence of Nocardioides sp. G188.</title>
        <authorList>
            <person name="Im W.-T."/>
        </authorList>
    </citation>
    <scope>NUCLEOTIDE SEQUENCE</scope>
    <source>
        <strain evidence="3">G188</strain>
    </source>
</reference>
<evidence type="ECO:0000259" key="2">
    <source>
        <dbReference type="Pfam" id="PF00293"/>
    </source>
</evidence>
<organism evidence="3 4">
    <name type="scientific">Nocardioides panacis</name>
    <dbReference type="NCBI Taxonomy" id="2849501"/>
    <lineage>
        <taxon>Bacteria</taxon>
        <taxon>Bacillati</taxon>
        <taxon>Actinomycetota</taxon>
        <taxon>Actinomycetes</taxon>
        <taxon>Propionibacteriales</taxon>
        <taxon>Nocardioidaceae</taxon>
        <taxon>Nocardioides</taxon>
    </lineage>
</organism>
<keyword evidence="4" id="KW-1185">Reference proteome</keyword>
<dbReference type="AlphaFoldDB" id="A0A975SWI5"/>
<dbReference type="EMBL" id="CP077062">
    <property type="protein sequence ID" value="QWZ06594.1"/>
    <property type="molecule type" value="Genomic_DNA"/>
</dbReference>
<feature type="region of interest" description="Disordered" evidence="1">
    <location>
        <begin position="1"/>
        <end position="34"/>
    </location>
</feature>
<dbReference type="KEGG" id="nps:KRR39_13565"/>
<feature type="domain" description="Nudix hydrolase" evidence="2">
    <location>
        <begin position="7"/>
        <end position="28"/>
    </location>
</feature>
<evidence type="ECO:0000313" key="4">
    <source>
        <dbReference type="Proteomes" id="UP000683575"/>
    </source>
</evidence>
<protein>
    <submittedName>
        <fullName evidence="3">NUDIX domain-containing protein</fullName>
    </submittedName>
</protein>
<proteinExistence type="predicted"/>
<evidence type="ECO:0000313" key="3">
    <source>
        <dbReference type="EMBL" id="QWZ06594.1"/>
    </source>
</evidence>
<gene>
    <name evidence="3" type="ORF">KRR39_13565</name>
</gene>
<dbReference type="Proteomes" id="UP000683575">
    <property type="component" value="Chromosome"/>
</dbReference>
<name>A0A975SWI5_9ACTN</name>
<dbReference type="Pfam" id="PF00293">
    <property type="entry name" value="NUDIX"/>
    <property type="match status" value="1"/>
</dbReference>
<feature type="compositionally biased region" description="Basic and acidic residues" evidence="1">
    <location>
        <begin position="23"/>
        <end position="34"/>
    </location>
</feature>
<evidence type="ECO:0000256" key="1">
    <source>
        <dbReference type="SAM" id="MobiDB-lite"/>
    </source>
</evidence>
<sequence>MKSLALVWGTPGGGIEPGESPEDALRREPLALGR</sequence>